<feature type="transmembrane region" description="Helical" evidence="1">
    <location>
        <begin position="95"/>
        <end position="113"/>
    </location>
</feature>
<feature type="transmembrane region" description="Helical" evidence="1">
    <location>
        <begin position="157"/>
        <end position="178"/>
    </location>
</feature>
<sequence length="288" mass="30506">MASNPVFDRIDKESRQGYAGFGRGGAQAPQPPAGTAATDGMTSQQLQDLYNQPAAGPVQTKRLTIDDVVMKTAGLFAIMLAFAAIGWALSPTYGIALWGVGVVAILGLGLVIAFKKTVSVPLIVAYAVFEGLFVGTISESYGTYFDRNADTPAFQGIVAQAVLATLCVFAGMLFAYKTGIIKVTEKFRRIVTMAVIGYALFALVNLVYALVAHQPFGLGGTSMLGVGISIFAIGLASAMLAVDFDAIDRAIAAGAPEKYSWLLAHGLIVTLVWLYLEILRLLGRLRSN</sequence>
<evidence type="ECO:0000256" key="1">
    <source>
        <dbReference type="SAM" id="Phobius"/>
    </source>
</evidence>
<keyword evidence="1" id="KW-0472">Membrane</keyword>
<dbReference type="Pfam" id="PF12811">
    <property type="entry name" value="BaxI_1"/>
    <property type="match status" value="1"/>
</dbReference>
<evidence type="ECO:0000313" key="3">
    <source>
        <dbReference type="Proteomes" id="UP000573599"/>
    </source>
</evidence>
<dbReference type="RefSeq" id="WP_179421763.1">
    <property type="nucleotide sequence ID" value="NZ_JACCAB010000001.1"/>
</dbReference>
<dbReference type="AlphaFoldDB" id="A0A852WIJ2"/>
<name>A0A852WIJ2_9MICO</name>
<dbReference type="InterPro" id="IPR010539">
    <property type="entry name" value="BaxI_1-like"/>
</dbReference>
<proteinExistence type="predicted"/>
<feature type="transmembrane region" description="Helical" evidence="1">
    <location>
        <begin position="120"/>
        <end position="137"/>
    </location>
</feature>
<feature type="transmembrane region" description="Helical" evidence="1">
    <location>
        <begin position="190"/>
        <end position="211"/>
    </location>
</feature>
<organism evidence="2 3">
    <name type="scientific">Pedococcus badiiscoriae</name>
    <dbReference type="NCBI Taxonomy" id="642776"/>
    <lineage>
        <taxon>Bacteria</taxon>
        <taxon>Bacillati</taxon>
        <taxon>Actinomycetota</taxon>
        <taxon>Actinomycetes</taxon>
        <taxon>Micrococcales</taxon>
        <taxon>Intrasporangiaceae</taxon>
        <taxon>Pedococcus</taxon>
    </lineage>
</organism>
<dbReference type="PANTHER" id="PTHR41282">
    <property type="entry name" value="CONSERVED TRANSMEMBRANE PROTEIN-RELATED"/>
    <property type="match status" value="1"/>
</dbReference>
<dbReference type="Proteomes" id="UP000573599">
    <property type="component" value="Unassembled WGS sequence"/>
</dbReference>
<keyword evidence="1" id="KW-0812">Transmembrane</keyword>
<accession>A0A852WIJ2</accession>
<reference evidence="2 3" key="1">
    <citation type="submission" date="2020-07" db="EMBL/GenBank/DDBJ databases">
        <title>Sequencing the genomes of 1000 actinobacteria strains.</title>
        <authorList>
            <person name="Klenk H.-P."/>
        </authorList>
    </citation>
    <scope>NUCLEOTIDE SEQUENCE [LARGE SCALE GENOMIC DNA]</scope>
    <source>
        <strain evidence="2 3">DSM 23987</strain>
    </source>
</reference>
<feature type="transmembrane region" description="Helical" evidence="1">
    <location>
        <begin position="223"/>
        <end position="247"/>
    </location>
</feature>
<gene>
    <name evidence="2" type="ORF">BJ986_001898</name>
</gene>
<dbReference type="PIRSF" id="PIRSF009160">
    <property type="entry name" value="UCP009160"/>
    <property type="match status" value="1"/>
</dbReference>
<evidence type="ECO:0000313" key="2">
    <source>
        <dbReference type="EMBL" id="NYG07411.1"/>
    </source>
</evidence>
<comment type="caution">
    <text evidence="2">The sequence shown here is derived from an EMBL/GenBank/DDBJ whole genome shotgun (WGS) entry which is preliminary data.</text>
</comment>
<dbReference type="PANTHER" id="PTHR41282:SF1">
    <property type="entry name" value="CONSERVED TRANSMEMBRANE PROTEIN-RELATED"/>
    <property type="match status" value="1"/>
</dbReference>
<keyword evidence="1" id="KW-1133">Transmembrane helix</keyword>
<keyword evidence="3" id="KW-1185">Reference proteome</keyword>
<feature type="transmembrane region" description="Helical" evidence="1">
    <location>
        <begin position="259"/>
        <end position="276"/>
    </location>
</feature>
<dbReference type="EMBL" id="JACCAB010000001">
    <property type="protein sequence ID" value="NYG07411.1"/>
    <property type="molecule type" value="Genomic_DNA"/>
</dbReference>
<protein>
    <submittedName>
        <fullName evidence="2">Putative YccA/Bax inhibitor family protein</fullName>
    </submittedName>
</protein>
<feature type="transmembrane region" description="Helical" evidence="1">
    <location>
        <begin position="68"/>
        <end position="89"/>
    </location>
</feature>